<protein>
    <submittedName>
        <fullName evidence="1">Uncharacterized protein</fullName>
    </submittedName>
</protein>
<feature type="non-terminal residue" evidence="1">
    <location>
        <position position="1"/>
    </location>
</feature>
<dbReference type="AlphaFoldDB" id="A0AA39J2M9"/>
<keyword evidence="2" id="KW-1185">Reference proteome</keyword>
<comment type="caution">
    <text evidence="1">The sequence shown here is derived from an EMBL/GenBank/DDBJ whole genome shotgun (WGS) entry which is preliminary data.</text>
</comment>
<evidence type="ECO:0000313" key="1">
    <source>
        <dbReference type="EMBL" id="KAK0434355.1"/>
    </source>
</evidence>
<accession>A0AA39J2M9</accession>
<feature type="non-terminal residue" evidence="1">
    <location>
        <position position="79"/>
    </location>
</feature>
<gene>
    <name evidence="1" type="ORF">EV421DRAFT_1675586</name>
</gene>
<dbReference type="EMBL" id="JAUEPT010000072">
    <property type="protein sequence ID" value="KAK0434355.1"/>
    <property type="molecule type" value="Genomic_DNA"/>
</dbReference>
<proteinExistence type="predicted"/>
<reference evidence="1" key="1">
    <citation type="submission" date="2023-06" db="EMBL/GenBank/DDBJ databases">
        <authorList>
            <consortium name="Lawrence Berkeley National Laboratory"/>
            <person name="Ahrendt S."/>
            <person name="Sahu N."/>
            <person name="Indic B."/>
            <person name="Wong-Bajracharya J."/>
            <person name="Merenyi Z."/>
            <person name="Ke H.-M."/>
            <person name="Monk M."/>
            <person name="Kocsube S."/>
            <person name="Drula E."/>
            <person name="Lipzen A."/>
            <person name="Balint B."/>
            <person name="Henrissat B."/>
            <person name="Andreopoulos B."/>
            <person name="Martin F.M."/>
            <person name="Harder C.B."/>
            <person name="Rigling D."/>
            <person name="Ford K.L."/>
            <person name="Foster G.D."/>
            <person name="Pangilinan J."/>
            <person name="Papanicolaou A."/>
            <person name="Barry K."/>
            <person name="LaButti K."/>
            <person name="Viragh M."/>
            <person name="Koriabine M."/>
            <person name="Yan M."/>
            <person name="Riley R."/>
            <person name="Champramary S."/>
            <person name="Plett K.L."/>
            <person name="Tsai I.J."/>
            <person name="Slot J."/>
            <person name="Sipos G."/>
            <person name="Plett J."/>
            <person name="Nagy L.G."/>
            <person name="Grigoriev I.V."/>
        </authorList>
    </citation>
    <scope>NUCLEOTIDE SEQUENCE</scope>
    <source>
        <strain evidence="1">FPL87.14</strain>
    </source>
</reference>
<sequence>LRRLLIEDRNVKGPCWFSRQRTDFFHVPAQLLRVLIQVILAPIYIYIPRAFYEHISNYANSPWAFELTSTPDAVLSAAP</sequence>
<evidence type="ECO:0000313" key="2">
    <source>
        <dbReference type="Proteomes" id="UP001175226"/>
    </source>
</evidence>
<dbReference type="Proteomes" id="UP001175226">
    <property type="component" value="Unassembled WGS sequence"/>
</dbReference>
<name>A0AA39J2M9_9AGAR</name>
<organism evidence="1 2">
    <name type="scientific">Armillaria borealis</name>
    <dbReference type="NCBI Taxonomy" id="47425"/>
    <lineage>
        <taxon>Eukaryota</taxon>
        <taxon>Fungi</taxon>
        <taxon>Dikarya</taxon>
        <taxon>Basidiomycota</taxon>
        <taxon>Agaricomycotina</taxon>
        <taxon>Agaricomycetes</taxon>
        <taxon>Agaricomycetidae</taxon>
        <taxon>Agaricales</taxon>
        <taxon>Marasmiineae</taxon>
        <taxon>Physalacriaceae</taxon>
        <taxon>Armillaria</taxon>
    </lineage>
</organism>